<keyword evidence="1" id="KW-0732">Signal</keyword>
<sequence length="73" mass="8435">LSWTKEKFIHNLLVIVIFLVPKKTLHHISKCCPRSKFDSGHPLNEIYDPEQCSDLGSVECPHLFFRITKTLKG</sequence>
<protein>
    <submittedName>
        <fullName evidence="2">Uncharacterized protein</fullName>
    </submittedName>
</protein>
<evidence type="ECO:0000256" key="1">
    <source>
        <dbReference type="SAM" id="SignalP"/>
    </source>
</evidence>
<dbReference type="EMBL" id="HACA01002558">
    <property type="protein sequence ID" value="CDW19919.1"/>
    <property type="molecule type" value="Transcribed_RNA"/>
</dbReference>
<organism evidence="2">
    <name type="scientific">Lepeophtheirus salmonis</name>
    <name type="common">Salmon louse</name>
    <name type="synonym">Caligus salmonis</name>
    <dbReference type="NCBI Taxonomy" id="72036"/>
    <lineage>
        <taxon>Eukaryota</taxon>
        <taxon>Metazoa</taxon>
        <taxon>Ecdysozoa</taxon>
        <taxon>Arthropoda</taxon>
        <taxon>Crustacea</taxon>
        <taxon>Multicrustacea</taxon>
        <taxon>Hexanauplia</taxon>
        <taxon>Copepoda</taxon>
        <taxon>Siphonostomatoida</taxon>
        <taxon>Caligidae</taxon>
        <taxon>Lepeophtheirus</taxon>
    </lineage>
</organism>
<name>A0A0K2T1J5_LEPSM</name>
<evidence type="ECO:0000313" key="2">
    <source>
        <dbReference type="EMBL" id="CDW19919.1"/>
    </source>
</evidence>
<reference evidence="2" key="1">
    <citation type="submission" date="2014-05" db="EMBL/GenBank/DDBJ databases">
        <authorList>
            <person name="Chronopoulou M."/>
        </authorList>
    </citation>
    <scope>NUCLEOTIDE SEQUENCE</scope>
    <source>
        <tissue evidence="2">Whole organism</tissue>
    </source>
</reference>
<feature type="signal peptide" evidence="1">
    <location>
        <begin position="1"/>
        <end position="24"/>
    </location>
</feature>
<dbReference type="AlphaFoldDB" id="A0A0K2T1J5"/>
<feature type="chain" id="PRO_5005487347" evidence="1">
    <location>
        <begin position="25"/>
        <end position="73"/>
    </location>
</feature>
<feature type="non-terminal residue" evidence="2">
    <location>
        <position position="1"/>
    </location>
</feature>
<proteinExistence type="predicted"/>
<accession>A0A0K2T1J5</accession>